<evidence type="ECO:0000313" key="2">
    <source>
        <dbReference type="Proteomes" id="UP000580250"/>
    </source>
</evidence>
<name>A0A6V7VN50_MELEN</name>
<reference evidence="1 2" key="1">
    <citation type="submission" date="2020-08" db="EMBL/GenBank/DDBJ databases">
        <authorList>
            <person name="Koutsovoulos G."/>
            <person name="Danchin GJ E."/>
        </authorList>
    </citation>
    <scope>NUCLEOTIDE SEQUENCE [LARGE SCALE GENOMIC DNA]</scope>
</reference>
<proteinExistence type="predicted"/>
<evidence type="ECO:0000313" key="1">
    <source>
        <dbReference type="EMBL" id="CAD2176323.1"/>
    </source>
</evidence>
<gene>
    <name evidence="1" type="ORF">MENT_LOCUS28123</name>
</gene>
<comment type="caution">
    <text evidence="1">The sequence shown here is derived from an EMBL/GenBank/DDBJ whole genome shotgun (WGS) entry which is preliminary data.</text>
</comment>
<accession>A0A6V7VN50</accession>
<sequence length="338" mass="40370">MFNTSPPETKLDILKFLNYEQLCSIKQTNLYFRDFINNFEGELAREEFYGISIDYFNQFREDPHKLIIPKVKTTNFQLNEEREEKWKNTLEKPIPLYVSDQHDVGNNVVICLDKADNIEECFILQLPTIIKNKDDLKIVYYYLNKLFNCCFKCFDYDEFIFNSELIQLLFGNATIPKQFYIQKFNLSNDNENLFKFTLNYLASETLTIDFFIDRVDVKEYINILFKFLMKVESFKEVYFMFSNFPGILDLDIINVKLFYDYIIEVSKLYLHNYMWNPLLHRDLVKLGLLFSLSQFFISICILSGRGTRLLLYRDWTKADFANAVRHGTEFPLSARRLT</sequence>
<dbReference type="Proteomes" id="UP000580250">
    <property type="component" value="Unassembled WGS sequence"/>
</dbReference>
<protein>
    <submittedName>
        <fullName evidence="1">Uncharacterized protein</fullName>
    </submittedName>
</protein>
<organism evidence="1 2">
    <name type="scientific">Meloidogyne enterolobii</name>
    <name type="common">Root-knot nematode worm</name>
    <name type="synonym">Meloidogyne mayaguensis</name>
    <dbReference type="NCBI Taxonomy" id="390850"/>
    <lineage>
        <taxon>Eukaryota</taxon>
        <taxon>Metazoa</taxon>
        <taxon>Ecdysozoa</taxon>
        <taxon>Nematoda</taxon>
        <taxon>Chromadorea</taxon>
        <taxon>Rhabditida</taxon>
        <taxon>Tylenchina</taxon>
        <taxon>Tylenchomorpha</taxon>
        <taxon>Tylenchoidea</taxon>
        <taxon>Meloidogynidae</taxon>
        <taxon>Meloidogyninae</taxon>
        <taxon>Meloidogyne</taxon>
    </lineage>
</organism>
<dbReference type="AlphaFoldDB" id="A0A6V7VN50"/>
<dbReference type="EMBL" id="CAJEWN010000273">
    <property type="protein sequence ID" value="CAD2176323.1"/>
    <property type="molecule type" value="Genomic_DNA"/>
</dbReference>